<evidence type="ECO:0008006" key="4">
    <source>
        <dbReference type="Google" id="ProtNLM"/>
    </source>
</evidence>
<evidence type="ECO:0000256" key="1">
    <source>
        <dbReference type="SAM" id="MobiDB-lite"/>
    </source>
</evidence>
<proteinExistence type="predicted"/>
<accession>A0A202F7V7</accession>
<feature type="region of interest" description="Disordered" evidence="1">
    <location>
        <begin position="108"/>
        <end position="155"/>
    </location>
</feature>
<protein>
    <recommendedName>
        <fullName evidence="4">Replication terminator protein</fullName>
    </recommendedName>
</protein>
<sequence length="155" mass="17263">MTKVKKLINFDLSKMSNGGVQEKFEQELKKVSENILDENTDAKKKRSVTITLTYLPNDNRDAISVYSEVKSKLVPQNGVSTTLLVGRNDDTGAIEANELKSGIKGQTYIDDNGDLRTDTGEKIENVENKDKQTKDLKESSEQAQVIDLQKQGKKA</sequence>
<evidence type="ECO:0000313" key="2">
    <source>
        <dbReference type="EMBL" id="OVE96523.1"/>
    </source>
</evidence>
<dbReference type="Proteomes" id="UP000196232">
    <property type="component" value="Unassembled WGS sequence"/>
</dbReference>
<gene>
    <name evidence="2" type="ORF">LKACC16343_02190</name>
</gene>
<name>A0A202F7V7_9LACO</name>
<reference evidence="2 3" key="1">
    <citation type="submission" date="2017-03" db="EMBL/GenBank/DDBJ databases">
        <title>Genome sequence of Lactobacillus bobalius KACC 16343.</title>
        <authorList>
            <person name="Chun J."/>
        </authorList>
    </citation>
    <scope>NUCLEOTIDE SEQUENCE [LARGE SCALE GENOMIC DNA]</scope>
    <source>
        <strain evidence="2 3">KACC 16343</strain>
    </source>
</reference>
<dbReference type="EMBL" id="MYFM01000007">
    <property type="protein sequence ID" value="OVE96523.1"/>
    <property type="molecule type" value="Genomic_DNA"/>
</dbReference>
<evidence type="ECO:0000313" key="3">
    <source>
        <dbReference type="Proteomes" id="UP000196232"/>
    </source>
</evidence>
<dbReference type="RefSeq" id="WP_056951565.1">
    <property type="nucleotide sequence ID" value="NZ_LNUA01000011.1"/>
</dbReference>
<dbReference type="AlphaFoldDB" id="A0A202F7V7"/>
<feature type="compositionally biased region" description="Basic and acidic residues" evidence="1">
    <location>
        <begin position="113"/>
        <end position="140"/>
    </location>
</feature>
<organism evidence="2 3">
    <name type="scientific">Companilactobacillus bobalius</name>
    <dbReference type="NCBI Taxonomy" id="2801451"/>
    <lineage>
        <taxon>Bacteria</taxon>
        <taxon>Bacillati</taxon>
        <taxon>Bacillota</taxon>
        <taxon>Bacilli</taxon>
        <taxon>Lactobacillales</taxon>
        <taxon>Lactobacillaceae</taxon>
        <taxon>Companilactobacillus</taxon>
    </lineage>
</organism>
<comment type="caution">
    <text evidence="2">The sequence shown here is derived from an EMBL/GenBank/DDBJ whole genome shotgun (WGS) entry which is preliminary data.</text>
</comment>